<dbReference type="InterPro" id="IPR005151">
    <property type="entry name" value="Tail-specific_protease"/>
</dbReference>
<dbReference type="InterPro" id="IPR029045">
    <property type="entry name" value="ClpP/crotonase-like_dom_sf"/>
</dbReference>
<evidence type="ECO:0000259" key="7">
    <source>
        <dbReference type="PROSITE" id="PS50106"/>
    </source>
</evidence>
<name>A0A7Z7MUQ6_9PROT</name>
<evidence type="ECO:0000256" key="1">
    <source>
        <dbReference type="ARBA" id="ARBA00009179"/>
    </source>
</evidence>
<keyword evidence="2 5" id="KW-0645">Protease</keyword>
<evidence type="ECO:0000256" key="5">
    <source>
        <dbReference type="RuleBase" id="RU004404"/>
    </source>
</evidence>
<dbReference type="CDD" id="cd06782">
    <property type="entry name" value="cpPDZ_CPP-like"/>
    <property type="match status" value="1"/>
</dbReference>
<keyword evidence="3 5" id="KW-0378">Hydrolase</keyword>
<dbReference type="GO" id="GO:0004252">
    <property type="term" value="F:serine-type endopeptidase activity"/>
    <property type="evidence" value="ECO:0007669"/>
    <property type="project" value="UniProtKB-EC"/>
</dbReference>
<sequence length="467" mass="50615">MGNKLKQAGLISIGLVAGVLISLNFSASAQKEAPTALPFEELRSFADVYNAIKQGYVETIDDKKLITHAISGMLSNLDPHSAYLDAESFKELQVNTAGEFGGLGIEVGMEDGFVKVVSPIEDTPAFRAGIKSGDLIVKLDDTPVKGMTLSEAVKRMRGKPRTSIVLTIVRKNVPKPLILTLQREIIKVQSVKSKIIEPGFGYLRVTQFQEETVADVVKHINKLFVPEKSTDQNGKETQEPLRGLVLDLRNDPGGLLHSAVGISAAFLPPQTPVVSTDGRTADAKRQYIASPEDYLRGTRKDPLQGLPAEIRSIPLVVLVNGGSASASEIVAGALQDHKRAIILGTQTFGKGSVQSVLPLSNNTAIKLTTARYYTPSGRAIQAKGITPDVIVEETMNGQSHEFLREADLERHLENDKENEAGTATPKPAKNKADEEAQIAPVEFASKNDYQLNQALGLLKAWQIIKRQ</sequence>
<dbReference type="GO" id="GO:0030288">
    <property type="term" value="C:outer membrane-bounded periplasmic space"/>
    <property type="evidence" value="ECO:0007669"/>
    <property type="project" value="TreeGrafter"/>
</dbReference>
<dbReference type="NCBIfam" id="TIGR00225">
    <property type="entry name" value="prc"/>
    <property type="match status" value="1"/>
</dbReference>
<dbReference type="PANTHER" id="PTHR32060:SF30">
    <property type="entry name" value="CARBOXY-TERMINAL PROCESSING PROTEASE CTPA"/>
    <property type="match status" value="1"/>
</dbReference>
<dbReference type="Proteomes" id="UP000242886">
    <property type="component" value="Chromosome SDENCHOL"/>
</dbReference>
<dbReference type="RefSeq" id="WP_154716208.1">
    <property type="nucleotide sequence ID" value="NZ_LT837803.1"/>
</dbReference>
<feature type="domain" description="PDZ" evidence="7">
    <location>
        <begin position="89"/>
        <end position="171"/>
    </location>
</feature>
<dbReference type="FunFam" id="3.90.226.10:FF:000029">
    <property type="entry name" value="Peptidase, S41 family"/>
    <property type="match status" value="1"/>
</dbReference>
<dbReference type="PROSITE" id="PS50106">
    <property type="entry name" value="PDZ"/>
    <property type="match status" value="1"/>
</dbReference>
<evidence type="ECO:0000256" key="3">
    <source>
        <dbReference type="ARBA" id="ARBA00022801"/>
    </source>
</evidence>
<dbReference type="Gene3D" id="3.90.226.10">
    <property type="entry name" value="2-enoyl-CoA Hydratase, Chain A, domain 1"/>
    <property type="match status" value="1"/>
</dbReference>
<proteinExistence type="inferred from homology"/>
<dbReference type="SMART" id="SM00245">
    <property type="entry name" value="TSPc"/>
    <property type="match status" value="1"/>
</dbReference>
<dbReference type="CDD" id="cd07560">
    <property type="entry name" value="Peptidase_S41_CPP"/>
    <property type="match status" value="1"/>
</dbReference>
<dbReference type="Pfam" id="PF03572">
    <property type="entry name" value="Peptidase_S41"/>
    <property type="match status" value="1"/>
</dbReference>
<protein>
    <submittedName>
        <fullName evidence="8">Carboxy-terminal-processing protease</fullName>
        <ecNumber evidence="8">3.4.21.102</ecNumber>
    </submittedName>
</protein>
<dbReference type="InterPro" id="IPR036034">
    <property type="entry name" value="PDZ_sf"/>
</dbReference>
<dbReference type="GO" id="GO:0007165">
    <property type="term" value="P:signal transduction"/>
    <property type="evidence" value="ECO:0007669"/>
    <property type="project" value="TreeGrafter"/>
</dbReference>
<dbReference type="AlphaFoldDB" id="A0A7Z7MUQ6"/>
<evidence type="ECO:0000313" key="8">
    <source>
        <dbReference type="EMBL" id="SMB24011.1"/>
    </source>
</evidence>
<dbReference type="Pfam" id="PF13180">
    <property type="entry name" value="PDZ_2"/>
    <property type="match status" value="1"/>
</dbReference>
<evidence type="ECO:0000256" key="2">
    <source>
        <dbReference type="ARBA" id="ARBA00022670"/>
    </source>
</evidence>
<organism evidence="8 9">
    <name type="scientific">Sterolibacterium denitrificans</name>
    <dbReference type="NCBI Taxonomy" id="157592"/>
    <lineage>
        <taxon>Bacteria</taxon>
        <taxon>Pseudomonadati</taxon>
        <taxon>Pseudomonadota</taxon>
        <taxon>Betaproteobacteria</taxon>
        <taxon>Nitrosomonadales</taxon>
        <taxon>Sterolibacteriaceae</taxon>
        <taxon>Sterolibacterium</taxon>
    </lineage>
</organism>
<evidence type="ECO:0000313" key="9">
    <source>
        <dbReference type="Proteomes" id="UP000242886"/>
    </source>
</evidence>
<gene>
    <name evidence="8" type="primary">ctpA</name>
    <name evidence="8" type="ORF">SDENCHOL_10969</name>
</gene>
<dbReference type="EC" id="3.4.21.102" evidence="8"/>
<dbReference type="Gene3D" id="2.30.42.10">
    <property type="match status" value="1"/>
</dbReference>
<dbReference type="GO" id="GO:0006508">
    <property type="term" value="P:proteolysis"/>
    <property type="evidence" value="ECO:0007669"/>
    <property type="project" value="UniProtKB-KW"/>
</dbReference>
<dbReference type="Gene3D" id="3.30.750.44">
    <property type="match status" value="1"/>
</dbReference>
<dbReference type="FunFam" id="2.30.42.10:FF:000063">
    <property type="entry name" value="Peptidase, S41 family"/>
    <property type="match status" value="1"/>
</dbReference>
<dbReference type="SUPFAM" id="SSF50156">
    <property type="entry name" value="PDZ domain-like"/>
    <property type="match status" value="1"/>
</dbReference>
<comment type="similarity">
    <text evidence="1 5">Belongs to the peptidase S41A family.</text>
</comment>
<dbReference type="InterPro" id="IPR004447">
    <property type="entry name" value="Peptidase_S41A"/>
</dbReference>
<evidence type="ECO:0000256" key="4">
    <source>
        <dbReference type="ARBA" id="ARBA00022825"/>
    </source>
</evidence>
<accession>A0A7Z7MUQ6</accession>
<dbReference type="InterPro" id="IPR055210">
    <property type="entry name" value="CtpA/B_N"/>
</dbReference>
<dbReference type="EMBL" id="LT837803">
    <property type="protein sequence ID" value="SMB24011.1"/>
    <property type="molecule type" value="Genomic_DNA"/>
</dbReference>
<dbReference type="SUPFAM" id="SSF52096">
    <property type="entry name" value="ClpP/crotonase"/>
    <property type="match status" value="1"/>
</dbReference>
<dbReference type="PANTHER" id="PTHR32060">
    <property type="entry name" value="TAIL-SPECIFIC PROTEASE"/>
    <property type="match status" value="1"/>
</dbReference>
<dbReference type="Pfam" id="PF22694">
    <property type="entry name" value="CtpB_N-like"/>
    <property type="match status" value="1"/>
</dbReference>
<keyword evidence="4 5" id="KW-0720">Serine protease</keyword>
<evidence type="ECO:0000256" key="6">
    <source>
        <dbReference type="SAM" id="MobiDB-lite"/>
    </source>
</evidence>
<dbReference type="InterPro" id="IPR001478">
    <property type="entry name" value="PDZ"/>
</dbReference>
<feature type="region of interest" description="Disordered" evidence="6">
    <location>
        <begin position="413"/>
        <end position="434"/>
    </location>
</feature>
<keyword evidence="9" id="KW-1185">Reference proteome</keyword>
<reference evidence="8" key="1">
    <citation type="submission" date="2017-03" db="EMBL/GenBank/DDBJ databases">
        <authorList>
            <consortium name="AG Boll"/>
        </authorList>
    </citation>
    <scope>NUCLEOTIDE SEQUENCE [LARGE SCALE GENOMIC DNA]</scope>
    <source>
        <strain evidence="8">Chol</strain>
    </source>
</reference>
<dbReference type="SMART" id="SM00228">
    <property type="entry name" value="PDZ"/>
    <property type="match status" value="1"/>
</dbReference>